<evidence type="ECO:0000313" key="2">
    <source>
        <dbReference type="Proteomes" id="UP001328107"/>
    </source>
</evidence>
<proteinExistence type="predicted"/>
<evidence type="ECO:0000313" key="1">
    <source>
        <dbReference type="EMBL" id="GMR41612.1"/>
    </source>
</evidence>
<accession>A0AAN5CF98</accession>
<dbReference type="AlphaFoldDB" id="A0AAN5CF98"/>
<name>A0AAN5CF98_9BILA</name>
<sequence length="102" mass="11134">GGWSPSLSSMHRSLRVLSSPLAASRHTVLAARRGDCLRRDSLPLPLPLRTLSTVSSSALRVPLPSSLRSFSDERKGSSRFSKKISHKISVFLRVLNDPAIEA</sequence>
<feature type="non-terminal residue" evidence="1">
    <location>
        <position position="1"/>
    </location>
</feature>
<feature type="non-terminal residue" evidence="1">
    <location>
        <position position="102"/>
    </location>
</feature>
<dbReference type="Proteomes" id="UP001328107">
    <property type="component" value="Unassembled WGS sequence"/>
</dbReference>
<protein>
    <submittedName>
        <fullName evidence="1">Uncharacterized protein</fullName>
    </submittedName>
</protein>
<keyword evidence="2" id="KW-1185">Reference proteome</keyword>
<comment type="caution">
    <text evidence="1">The sequence shown here is derived from an EMBL/GenBank/DDBJ whole genome shotgun (WGS) entry which is preliminary data.</text>
</comment>
<reference evidence="2" key="1">
    <citation type="submission" date="2022-10" db="EMBL/GenBank/DDBJ databases">
        <title>Genome assembly of Pristionchus species.</title>
        <authorList>
            <person name="Yoshida K."/>
            <person name="Sommer R.J."/>
        </authorList>
    </citation>
    <scope>NUCLEOTIDE SEQUENCE [LARGE SCALE GENOMIC DNA]</scope>
    <source>
        <strain evidence="2">RS5460</strain>
    </source>
</reference>
<organism evidence="1 2">
    <name type="scientific">Pristionchus mayeri</name>
    <dbReference type="NCBI Taxonomy" id="1317129"/>
    <lineage>
        <taxon>Eukaryota</taxon>
        <taxon>Metazoa</taxon>
        <taxon>Ecdysozoa</taxon>
        <taxon>Nematoda</taxon>
        <taxon>Chromadorea</taxon>
        <taxon>Rhabditida</taxon>
        <taxon>Rhabditina</taxon>
        <taxon>Diplogasteromorpha</taxon>
        <taxon>Diplogasteroidea</taxon>
        <taxon>Neodiplogasteridae</taxon>
        <taxon>Pristionchus</taxon>
    </lineage>
</organism>
<dbReference type="EMBL" id="BTRK01000003">
    <property type="protein sequence ID" value="GMR41612.1"/>
    <property type="molecule type" value="Genomic_DNA"/>
</dbReference>
<gene>
    <name evidence="1" type="ORF">PMAYCL1PPCAC_11807</name>
</gene>